<evidence type="ECO:0000256" key="10">
    <source>
        <dbReference type="SAM" id="Phobius"/>
    </source>
</evidence>
<feature type="binding site" evidence="9">
    <location>
        <begin position="745"/>
        <end position="752"/>
    </location>
    <ligand>
        <name>ATP</name>
        <dbReference type="ChEBI" id="CHEBI:30616"/>
    </ligand>
</feature>
<dbReference type="Gene3D" id="3.40.50.300">
    <property type="entry name" value="P-loop containing nucleotide triphosphate hydrolases"/>
    <property type="match status" value="4"/>
</dbReference>
<dbReference type="InterPro" id="IPR003593">
    <property type="entry name" value="AAA+_ATPase"/>
</dbReference>
<accession>A0ABM9M0P8</accession>
<dbReference type="PROSITE" id="PS50901">
    <property type="entry name" value="FTSK"/>
    <property type="match status" value="3"/>
</dbReference>
<keyword evidence="7 10" id="KW-1133">Transmembrane helix</keyword>
<protein>
    <submittedName>
        <fullName evidence="12">Type VII secretion protein EccCa</fullName>
    </submittedName>
</protein>
<evidence type="ECO:0000259" key="11">
    <source>
        <dbReference type="PROSITE" id="PS50901"/>
    </source>
</evidence>
<keyword evidence="8 10" id="KW-0472">Membrane</keyword>
<dbReference type="InterPro" id="IPR050206">
    <property type="entry name" value="FtsK/SpoIIIE/SftA"/>
</dbReference>
<name>A0ABM9M0P8_9MYCO</name>
<feature type="domain" description="FtsK" evidence="11">
    <location>
        <begin position="727"/>
        <end position="918"/>
    </location>
</feature>
<dbReference type="PANTHER" id="PTHR22683">
    <property type="entry name" value="SPORULATION PROTEIN RELATED"/>
    <property type="match status" value="1"/>
</dbReference>
<feature type="domain" description="FtsK" evidence="11">
    <location>
        <begin position="396"/>
        <end position="596"/>
    </location>
</feature>
<proteinExistence type="predicted"/>
<feature type="transmembrane region" description="Helical" evidence="10">
    <location>
        <begin position="53"/>
        <end position="73"/>
    </location>
</feature>
<evidence type="ECO:0000256" key="2">
    <source>
        <dbReference type="ARBA" id="ARBA00022475"/>
    </source>
</evidence>
<dbReference type="Pfam" id="PF01580">
    <property type="entry name" value="FtsK_SpoIIIE"/>
    <property type="match status" value="2"/>
</dbReference>
<evidence type="ECO:0000256" key="5">
    <source>
        <dbReference type="ARBA" id="ARBA00022741"/>
    </source>
</evidence>
<evidence type="ECO:0000256" key="3">
    <source>
        <dbReference type="ARBA" id="ARBA00022692"/>
    </source>
</evidence>
<dbReference type="Proteomes" id="UP001190465">
    <property type="component" value="Chromosome"/>
</dbReference>
<feature type="transmembrane region" description="Helical" evidence="10">
    <location>
        <begin position="24"/>
        <end position="46"/>
    </location>
</feature>
<organism evidence="12 13">
    <name type="scientific">[Mycobacterium] burgundiense</name>
    <dbReference type="NCBI Taxonomy" id="3064286"/>
    <lineage>
        <taxon>Bacteria</taxon>
        <taxon>Bacillati</taxon>
        <taxon>Actinomycetota</taxon>
        <taxon>Actinomycetes</taxon>
        <taxon>Mycobacteriales</taxon>
        <taxon>Mycobacteriaceae</taxon>
        <taxon>Mycolicibacterium</taxon>
    </lineage>
</organism>
<dbReference type="NCBIfam" id="TIGR03925">
    <property type="entry name" value="T7SS_EccC_b"/>
    <property type="match status" value="1"/>
</dbReference>
<evidence type="ECO:0000313" key="12">
    <source>
        <dbReference type="EMBL" id="CAJ1508106.1"/>
    </source>
</evidence>
<comment type="subcellular location">
    <subcellularLocation>
        <location evidence="1">Cell membrane</location>
        <topology evidence="1">Multi-pass membrane protein</topology>
    </subcellularLocation>
</comment>
<evidence type="ECO:0000256" key="9">
    <source>
        <dbReference type="PROSITE-ProRule" id="PRU00289"/>
    </source>
</evidence>
<dbReference type="RefSeq" id="WP_308479095.1">
    <property type="nucleotide sequence ID" value="NZ_OY726397.1"/>
</dbReference>
<keyword evidence="6 9" id="KW-0067">ATP-binding</keyword>
<evidence type="ECO:0000256" key="8">
    <source>
        <dbReference type="ARBA" id="ARBA00023136"/>
    </source>
</evidence>
<keyword evidence="13" id="KW-1185">Reference proteome</keyword>
<gene>
    <name evidence="12" type="primary">eccCa</name>
    <name evidence="12" type="ORF">MU0053_003735</name>
</gene>
<dbReference type="InterPro" id="IPR002543">
    <property type="entry name" value="FtsK_dom"/>
</dbReference>
<evidence type="ECO:0000256" key="6">
    <source>
        <dbReference type="ARBA" id="ARBA00022840"/>
    </source>
</evidence>
<dbReference type="InterPro" id="IPR027417">
    <property type="entry name" value="P-loop_NTPase"/>
</dbReference>
<dbReference type="NCBIfam" id="TIGR03924">
    <property type="entry name" value="T7SS_EccC_a"/>
    <property type="match status" value="1"/>
</dbReference>
<keyword evidence="3 10" id="KW-0812">Transmembrane</keyword>
<dbReference type="InterPro" id="IPR023837">
    <property type="entry name" value="EccCb-like_Actinobacteria"/>
</dbReference>
<keyword evidence="5 9" id="KW-0547">Nucleotide-binding</keyword>
<keyword evidence="4" id="KW-0677">Repeat</keyword>
<feature type="binding site" evidence="9">
    <location>
        <begin position="1030"/>
        <end position="1037"/>
    </location>
    <ligand>
        <name>ATP</name>
        <dbReference type="ChEBI" id="CHEBI:30616"/>
    </ligand>
</feature>
<dbReference type="PANTHER" id="PTHR22683:SF1">
    <property type="entry name" value="TYPE VII SECRETION SYSTEM PROTEIN ESSC"/>
    <property type="match status" value="1"/>
</dbReference>
<evidence type="ECO:0000256" key="4">
    <source>
        <dbReference type="ARBA" id="ARBA00022737"/>
    </source>
</evidence>
<sequence>MLELTVSEPPAVPRDNAGGGRTRWLPVLGLLAGAAVMVAVGVGGAGPSPQHPALLAFPVIMIVSMLTSLAYGVGGAGNAKLDRDRDDYLSYLGRIGGELREAAVRQQDRSRDRHPDPAALWTSAGTALMWRCRAGEPGYGRVRVGRGEIGPEVRPVRAGGVAAASSITMGDPVTHTALDRFLEAHAVLPDMAVTIDLLAADVVAVAGERDGARALARALLCQLAVSHGPDQVRVAVVAGATTRGHWDWVKWLPHNGDPPMFFEALTDLGAAPRDGARLLVVLDHACATSGARPSGATVLAVGGAEGADLHLTVTPTEVTVRGRENRTAAPDLMPTAQALACARRLARHHLGASPRAGTGWLHLMGLTGLEALDAEALWRGDNPRELRVPLGSAESGRPVELDIREAAAGGMGPHGLCIGATGSGKSELLRTVAVGMIAVHPPEELNLILVDFKGGATFLDLHRARHVSAIITNLADEAYLVDRMQDALTGEINRRQRMLREAGNVGGIADYRRARAAGRPLPPLPTLLVIVDEFAELLGQHPEFVDVFVAIGRLGRSLGIHLLLASQRLDEGRLRGLESHLSYRICLKTLSAGESRAVLGVADAYELPTAPGGAFLKVGASDPLRFQAALVSAAVPSAPPRPAPVNAPVEFAGVPSLPDRPPVEAPSTATLLDAVLDAVADHGAPAHPVWLPPLPHSPSLDEVLSQAAVEDLRIPVGLADRVFEQRREPTLVELSGAAGNVAVIGAPQSGKSAALRTLCLALAATHPPERIQLYCLDFGGGLGPLRQLPHVGAIACRRDVELVRRTVADLTALLRRREALFTRHGLDSMAAYRHHRATGVDDTEDPFGDVFLIVDGWAALRQEYEELEQAITMIAAEGLSLGLHVVLAAGRWADLRPALRDQIGTRIELRLADPIDSEIDRRAARNVPAGRPGRGLTPEGNALTVALPRLDGCASATGLAEATAAAANALRDRYPDRQAPPIRVLPHLVDHAALAATPRSGTQVVIGVDEHRLGAVTLDFDVQPHLLILGDRGSGKTSALRMIAAQIDRRHRLIVVDPRRTMTAVPGATHVSGGADLVAVIEDLLLLLHRRTTAADHGPAVFVLVDDYDVATGTAEGALTRLTEILPLARDVGLHLLIARPAAGAGRALYEPLLAAVRHSDAMGLQLSAGADEGPLLASSRPAVLPPGRAVLITRAGGEQCIQVAWSAP</sequence>
<evidence type="ECO:0000313" key="13">
    <source>
        <dbReference type="Proteomes" id="UP001190465"/>
    </source>
</evidence>
<dbReference type="InterPro" id="IPR023836">
    <property type="entry name" value="EccCa-like_Actinobacteria"/>
</dbReference>
<dbReference type="SUPFAM" id="SSF52540">
    <property type="entry name" value="P-loop containing nucleoside triphosphate hydrolases"/>
    <property type="match status" value="3"/>
</dbReference>
<evidence type="ECO:0000256" key="7">
    <source>
        <dbReference type="ARBA" id="ARBA00022989"/>
    </source>
</evidence>
<keyword evidence="2" id="KW-1003">Cell membrane</keyword>
<reference evidence="12 13" key="1">
    <citation type="submission" date="2023-08" db="EMBL/GenBank/DDBJ databases">
        <authorList>
            <person name="Folkvardsen B D."/>
            <person name="Norman A."/>
        </authorList>
    </citation>
    <scope>NUCLEOTIDE SEQUENCE [LARGE SCALE GENOMIC DNA]</scope>
    <source>
        <strain evidence="12 13">Mu0053</strain>
    </source>
</reference>
<feature type="domain" description="FtsK" evidence="11">
    <location>
        <begin position="1013"/>
        <end position="1172"/>
    </location>
</feature>
<evidence type="ECO:0000256" key="1">
    <source>
        <dbReference type="ARBA" id="ARBA00004651"/>
    </source>
</evidence>
<feature type="binding site" evidence="9">
    <location>
        <begin position="419"/>
        <end position="426"/>
    </location>
    <ligand>
        <name>ATP</name>
        <dbReference type="ChEBI" id="CHEBI:30616"/>
    </ligand>
</feature>
<dbReference type="SMART" id="SM00382">
    <property type="entry name" value="AAA"/>
    <property type="match status" value="3"/>
</dbReference>
<dbReference type="EMBL" id="OY726397">
    <property type="protein sequence ID" value="CAJ1508106.1"/>
    <property type="molecule type" value="Genomic_DNA"/>
</dbReference>